<reference evidence="1 2" key="1">
    <citation type="submission" date="2023-07" db="EMBL/GenBank/DDBJ databases">
        <title>Sorghum-associated microbial communities from plants grown in Nebraska, USA.</title>
        <authorList>
            <person name="Schachtman D."/>
        </authorList>
    </citation>
    <scope>NUCLEOTIDE SEQUENCE [LARGE SCALE GENOMIC DNA]</scope>
    <source>
        <strain evidence="1 2">CC523</strain>
    </source>
</reference>
<comment type="caution">
    <text evidence="1">The sequence shown here is derived from an EMBL/GenBank/DDBJ whole genome shotgun (WGS) entry which is preliminary data.</text>
</comment>
<proteinExistence type="predicted"/>
<name>A0ABT9TFQ8_PAENI</name>
<organism evidence="1 2">
    <name type="scientific">Paenarthrobacter nicotinovorans</name>
    <name type="common">Arthrobacter nicotinovorans</name>
    <dbReference type="NCBI Taxonomy" id="29320"/>
    <lineage>
        <taxon>Bacteria</taxon>
        <taxon>Bacillati</taxon>
        <taxon>Actinomycetota</taxon>
        <taxon>Actinomycetes</taxon>
        <taxon>Micrococcales</taxon>
        <taxon>Micrococcaceae</taxon>
        <taxon>Paenarthrobacter</taxon>
    </lineage>
</organism>
<keyword evidence="2" id="KW-1185">Reference proteome</keyword>
<dbReference type="Proteomes" id="UP001244563">
    <property type="component" value="Unassembled WGS sequence"/>
</dbReference>
<evidence type="ECO:0000313" key="2">
    <source>
        <dbReference type="Proteomes" id="UP001244563"/>
    </source>
</evidence>
<evidence type="ECO:0000313" key="1">
    <source>
        <dbReference type="EMBL" id="MDQ0100458.1"/>
    </source>
</evidence>
<gene>
    <name evidence="1" type="ORF">J2T10_000077</name>
</gene>
<sequence>MAILLTLHAEVTAHGVWCPTCASPTATTFKVYTLCELGVFPPTTRTRCHTCKRAT</sequence>
<accession>A0ABT9TFQ8</accession>
<dbReference type="EMBL" id="JAUSSW010000001">
    <property type="protein sequence ID" value="MDQ0100458.1"/>
    <property type="molecule type" value="Genomic_DNA"/>
</dbReference>
<protein>
    <submittedName>
        <fullName evidence="1">Uncharacterized protein</fullName>
    </submittedName>
</protein>